<accession>A0ABS2NMQ1</accession>
<feature type="domain" description="MOSC" evidence="1">
    <location>
        <begin position="32"/>
        <end position="133"/>
    </location>
</feature>
<dbReference type="Proteomes" id="UP001314796">
    <property type="component" value="Unassembled WGS sequence"/>
</dbReference>
<evidence type="ECO:0000313" key="3">
    <source>
        <dbReference type="Proteomes" id="UP001314796"/>
    </source>
</evidence>
<dbReference type="RefSeq" id="WP_204400496.1">
    <property type="nucleotide sequence ID" value="NZ_JAFBEE010000003.1"/>
</dbReference>
<dbReference type="InterPro" id="IPR011037">
    <property type="entry name" value="Pyrv_Knase-like_insert_dom_sf"/>
</dbReference>
<dbReference type="Pfam" id="PF03473">
    <property type="entry name" value="MOSC"/>
    <property type="match status" value="1"/>
</dbReference>
<evidence type="ECO:0000313" key="2">
    <source>
        <dbReference type="EMBL" id="MBM7614219.1"/>
    </source>
</evidence>
<proteinExistence type="predicted"/>
<name>A0ABS2NMQ1_9FIRM</name>
<dbReference type="SUPFAM" id="SSF50800">
    <property type="entry name" value="PK beta-barrel domain-like"/>
    <property type="match status" value="1"/>
</dbReference>
<organism evidence="2 3">
    <name type="scientific">Alkaliphilus hydrothermalis</name>
    <dbReference type="NCBI Taxonomy" id="1482730"/>
    <lineage>
        <taxon>Bacteria</taxon>
        <taxon>Bacillati</taxon>
        <taxon>Bacillota</taxon>
        <taxon>Clostridia</taxon>
        <taxon>Peptostreptococcales</taxon>
        <taxon>Natronincolaceae</taxon>
        <taxon>Alkaliphilus</taxon>
    </lineage>
</organism>
<evidence type="ECO:0000259" key="1">
    <source>
        <dbReference type="Pfam" id="PF03473"/>
    </source>
</evidence>
<gene>
    <name evidence="2" type="ORF">JOC73_000730</name>
</gene>
<sequence>MSTIIGIRGRVEGTILPPSKIEVTNAFFQSKKPHRQVSFISLAGENQLREDLQKGFCHTRFKADFVVEGLEIRDLKVEDQLIIGTAIIEVTEVGKECHDTCPIIPSEGPCGVNEIIFFGRIIKEGTIKIDDKIKIN</sequence>
<dbReference type="EMBL" id="JAFBEE010000003">
    <property type="protein sequence ID" value="MBM7614219.1"/>
    <property type="molecule type" value="Genomic_DNA"/>
</dbReference>
<dbReference type="InterPro" id="IPR005302">
    <property type="entry name" value="MoCF_Sase_C"/>
</dbReference>
<reference evidence="2 3" key="1">
    <citation type="submission" date="2021-01" db="EMBL/GenBank/DDBJ databases">
        <title>Genomic Encyclopedia of Type Strains, Phase IV (KMG-IV): sequencing the most valuable type-strain genomes for metagenomic binning, comparative biology and taxonomic classification.</title>
        <authorList>
            <person name="Goeker M."/>
        </authorList>
    </citation>
    <scope>NUCLEOTIDE SEQUENCE [LARGE SCALE GENOMIC DNA]</scope>
    <source>
        <strain evidence="2 3">DSM 25890</strain>
    </source>
</reference>
<dbReference type="Gene3D" id="2.40.33.20">
    <property type="entry name" value="PK beta-barrel domain-like"/>
    <property type="match status" value="1"/>
</dbReference>
<comment type="caution">
    <text evidence="2">The sequence shown here is derived from an EMBL/GenBank/DDBJ whole genome shotgun (WGS) entry which is preliminary data.</text>
</comment>
<protein>
    <submittedName>
        <fullName evidence="2">MOSC domain-containing protein YiiM</fullName>
    </submittedName>
</protein>
<keyword evidence="3" id="KW-1185">Reference proteome</keyword>